<dbReference type="InterPro" id="IPR018313">
    <property type="entry name" value="SBP_3_CS"/>
</dbReference>
<keyword evidence="3" id="KW-0732">Signal</keyword>
<evidence type="ECO:0000313" key="6">
    <source>
        <dbReference type="EMBL" id="MDD0984653.1"/>
    </source>
</evidence>
<comment type="caution">
    <text evidence="6">The sequence shown here is derived from an EMBL/GenBank/DDBJ whole genome shotgun (WGS) entry which is preliminary data.</text>
</comment>
<evidence type="ECO:0000256" key="4">
    <source>
        <dbReference type="RuleBase" id="RU003744"/>
    </source>
</evidence>
<organism evidence="6 7">
    <name type="scientific">Pseudomonas shahriarae</name>
    <dbReference type="NCBI Taxonomy" id="2745512"/>
    <lineage>
        <taxon>Bacteria</taxon>
        <taxon>Pseudomonadati</taxon>
        <taxon>Pseudomonadota</taxon>
        <taxon>Gammaproteobacteria</taxon>
        <taxon>Pseudomonadales</taxon>
        <taxon>Pseudomonadaceae</taxon>
        <taxon>Pseudomonas</taxon>
    </lineage>
</organism>
<dbReference type="PANTHER" id="PTHR35936">
    <property type="entry name" value="MEMBRANE-BOUND LYTIC MUREIN TRANSGLYCOSYLASE F"/>
    <property type="match status" value="1"/>
</dbReference>
<dbReference type="PANTHER" id="PTHR35936:SF13">
    <property type="entry name" value="HISTIDINE-BINDING PERIPLASMIC PROTEIN"/>
    <property type="match status" value="1"/>
</dbReference>
<comment type="subcellular location">
    <subcellularLocation>
        <location evidence="1">Cell envelope</location>
    </subcellularLocation>
</comment>
<evidence type="ECO:0000259" key="5">
    <source>
        <dbReference type="SMART" id="SM00062"/>
    </source>
</evidence>
<dbReference type="Gene3D" id="3.40.190.10">
    <property type="entry name" value="Periplasmic binding protein-like II"/>
    <property type="match status" value="2"/>
</dbReference>
<dbReference type="Pfam" id="PF00497">
    <property type="entry name" value="SBP_bac_3"/>
    <property type="match status" value="1"/>
</dbReference>
<dbReference type="EMBL" id="JAMDHD010000013">
    <property type="protein sequence ID" value="MDD0984653.1"/>
    <property type="molecule type" value="Genomic_DNA"/>
</dbReference>
<evidence type="ECO:0000256" key="3">
    <source>
        <dbReference type="ARBA" id="ARBA00022729"/>
    </source>
</evidence>
<dbReference type="GeneID" id="97827592"/>
<dbReference type="SMART" id="SM00062">
    <property type="entry name" value="PBPb"/>
    <property type="match status" value="1"/>
</dbReference>
<proteinExistence type="inferred from homology"/>
<evidence type="ECO:0000256" key="1">
    <source>
        <dbReference type="ARBA" id="ARBA00004196"/>
    </source>
</evidence>
<gene>
    <name evidence="6" type="ORF">M5G21_06730</name>
</gene>
<dbReference type="Proteomes" id="UP001148189">
    <property type="component" value="Unassembled WGS sequence"/>
</dbReference>
<evidence type="ECO:0000256" key="2">
    <source>
        <dbReference type="ARBA" id="ARBA00010333"/>
    </source>
</evidence>
<protein>
    <submittedName>
        <fullName evidence="6">Transporter substrate-binding domain-containing protein</fullName>
    </submittedName>
</protein>
<accession>A0ABT5NB85</accession>
<dbReference type="RefSeq" id="WP_057960688.1">
    <property type="nucleotide sequence ID" value="NZ_CP077085.1"/>
</dbReference>
<keyword evidence="7" id="KW-1185">Reference proteome</keyword>
<feature type="domain" description="Solute-binding protein family 3/N-terminal" evidence="5">
    <location>
        <begin position="27"/>
        <end position="250"/>
    </location>
</feature>
<comment type="similarity">
    <text evidence="2 4">Belongs to the bacterial solute-binding protein 3 family.</text>
</comment>
<reference evidence="6" key="1">
    <citation type="submission" date="2022-05" db="EMBL/GenBank/DDBJ databases">
        <title>Novel Pseudomonas spp. Isolated from a Rainbow Trout Aquaculture Facility.</title>
        <authorList>
            <person name="Testerman T."/>
            <person name="Graf J."/>
        </authorList>
    </citation>
    <scope>NUCLEOTIDE SEQUENCE</scope>
    <source>
        <strain evidence="6">ID1050</strain>
    </source>
</reference>
<name>A0ABT5NB85_9PSED</name>
<dbReference type="InterPro" id="IPR001638">
    <property type="entry name" value="Solute-binding_3/MltF_N"/>
</dbReference>
<evidence type="ECO:0000313" key="7">
    <source>
        <dbReference type="Proteomes" id="UP001148189"/>
    </source>
</evidence>
<dbReference type="PROSITE" id="PS01039">
    <property type="entry name" value="SBP_BACTERIAL_3"/>
    <property type="match status" value="1"/>
</dbReference>
<sequence>MKKIVLMLSLSIIFLFNGSVLAKNYEVIRFGVDPNYAPFAYKDNTGQLVGFEVDIGNAICAHLDVRCQWVEIDYDAMIPSLKAGKIDAILASMSITAARLKVIDFTSEVFSSPTAMVYRQGTRLEAPSGQSVGYLQGSIQEVYAKQVLAKAGMKVVAYPDQEQVYADLITGRLQASLQDAQQARSGFLRSPRGAGFVLGPVIESELMPAKSAIGLAKGNAALKGMLDQGLAALHTDGTYARLQDQYFDGMDMFSGN</sequence>
<dbReference type="SUPFAM" id="SSF53850">
    <property type="entry name" value="Periplasmic binding protein-like II"/>
    <property type="match status" value="1"/>
</dbReference>